<evidence type="ECO:0000313" key="2">
    <source>
        <dbReference type="EMBL" id="KAF0886940.1"/>
    </source>
</evidence>
<feature type="non-terminal residue" evidence="2">
    <location>
        <position position="110"/>
    </location>
</feature>
<evidence type="ECO:0000256" key="1">
    <source>
        <dbReference type="SAM" id="MobiDB-lite"/>
    </source>
</evidence>
<evidence type="ECO:0000313" key="3">
    <source>
        <dbReference type="Proteomes" id="UP000475037"/>
    </source>
</evidence>
<protein>
    <submittedName>
        <fullName evidence="2">LORF2 protein</fullName>
    </submittedName>
</protein>
<name>A0A6G1BG84_CROCR</name>
<organism evidence="2 3">
    <name type="scientific">Crocuta crocuta</name>
    <name type="common">Spotted hyena</name>
    <dbReference type="NCBI Taxonomy" id="9678"/>
    <lineage>
        <taxon>Eukaryota</taxon>
        <taxon>Metazoa</taxon>
        <taxon>Chordata</taxon>
        <taxon>Craniata</taxon>
        <taxon>Vertebrata</taxon>
        <taxon>Euteleostomi</taxon>
        <taxon>Mammalia</taxon>
        <taxon>Eutheria</taxon>
        <taxon>Laurasiatheria</taxon>
        <taxon>Carnivora</taxon>
        <taxon>Feliformia</taxon>
        <taxon>Hyaenidae</taxon>
        <taxon>Crocuta</taxon>
    </lineage>
</organism>
<reference evidence="2 3" key="1">
    <citation type="submission" date="2019-11" db="EMBL/GenBank/DDBJ databases">
        <authorList>
            <person name="Yang C."/>
            <person name="Li F."/>
        </authorList>
    </citation>
    <scope>NUCLEOTIDE SEQUENCE [LARGE SCALE GENOMIC DNA]</scope>
    <source>
        <strain evidence="2">KB4526</strain>
        <tissue evidence="2">Muscle</tissue>
    </source>
</reference>
<gene>
    <name evidence="2" type="ORF">FOF47_R04585</name>
</gene>
<proteinExistence type="predicted"/>
<feature type="region of interest" description="Disordered" evidence="1">
    <location>
        <begin position="88"/>
        <end position="110"/>
    </location>
</feature>
<feature type="non-terminal residue" evidence="2">
    <location>
        <position position="1"/>
    </location>
</feature>
<dbReference type="Proteomes" id="UP000475037">
    <property type="component" value="Unassembled WGS sequence"/>
</dbReference>
<dbReference type="EMBL" id="VOAJ01000535">
    <property type="protein sequence ID" value="KAF0886940.1"/>
    <property type="molecule type" value="Genomic_DNA"/>
</dbReference>
<comment type="caution">
    <text evidence="2">The sequence shown here is derived from an EMBL/GenBank/DDBJ whole genome shotgun (WGS) entry which is preliminary data.</text>
</comment>
<accession>A0A6G1BG84</accession>
<dbReference type="AlphaFoldDB" id="A0A6G1BG84"/>
<keyword evidence="3" id="KW-1185">Reference proteome</keyword>
<feature type="compositionally biased region" description="Polar residues" evidence="1">
    <location>
        <begin position="99"/>
        <end position="110"/>
    </location>
</feature>
<sequence>LQMANRYVRTYSTSLIIREIHIKTTVRFHPTPIRIAIIKRTRNNKAWQGCGRKRTLVHCWWEWKLVQPLWKTVLRSLKKLKTERPYDSAIPHLSEENENTNSKRSIQPMF</sequence>